<gene>
    <name evidence="7" type="ORF">DBRI00130_LOCUS1350</name>
    <name evidence="8" type="ORF">DBRI00130_LOCUS1351</name>
</gene>
<evidence type="ECO:0000313" key="7">
    <source>
        <dbReference type="EMBL" id="CAE4580572.1"/>
    </source>
</evidence>
<evidence type="ECO:0000256" key="3">
    <source>
        <dbReference type="SAM" id="Coils"/>
    </source>
</evidence>
<dbReference type="AlphaFoldDB" id="A0A6V2AEW6"/>
<evidence type="ECO:0000256" key="5">
    <source>
        <dbReference type="SAM" id="SignalP"/>
    </source>
</evidence>
<evidence type="ECO:0000256" key="4">
    <source>
        <dbReference type="SAM" id="MobiDB-lite"/>
    </source>
</evidence>
<dbReference type="SUPFAM" id="SSF52833">
    <property type="entry name" value="Thioredoxin-like"/>
    <property type="match status" value="1"/>
</dbReference>
<feature type="region of interest" description="Disordered" evidence="4">
    <location>
        <begin position="225"/>
        <end position="275"/>
    </location>
</feature>
<keyword evidence="3" id="KW-0175">Coiled coil</keyword>
<comment type="similarity">
    <text evidence="1">Belongs to the protein disulfide isomerase family.</text>
</comment>
<name>A0A6V2AEW6_9STRA</name>
<feature type="domain" description="Thioredoxin" evidence="6">
    <location>
        <begin position="5"/>
        <end position="129"/>
    </location>
</feature>
<evidence type="ECO:0000313" key="8">
    <source>
        <dbReference type="EMBL" id="CAE4580574.1"/>
    </source>
</evidence>
<dbReference type="InterPro" id="IPR051063">
    <property type="entry name" value="PDI"/>
</dbReference>
<dbReference type="EMBL" id="HBNS01001686">
    <property type="protein sequence ID" value="CAE4580574.1"/>
    <property type="molecule type" value="Transcribed_RNA"/>
</dbReference>
<evidence type="ECO:0000259" key="6">
    <source>
        <dbReference type="PROSITE" id="PS51352"/>
    </source>
</evidence>
<proteinExistence type="inferred from homology"/>
<dbReference type="EMBL" id="HBNS01001685">
    <property type="protein sequence ID" value="CAE4580572.1"/>
    <property type="molecule type" value="Transcribed_RNA"/>
</dbReference>
<feature type="coiled-coil region" evidence="3">
    <location>
        <begin position="156"/>
        <end position="183"/>
    </location>
</feature>
<dbReference type="CDD" id="cd02961">
    <property type="entry name" value="PDI_a_family"/>
    <property type="match status" value="1"/>
</dbReference>
<dbReference type="PROSITE" id="PS51352">
    <property type="entry name" value="THIOREDOXIN_2"/>
    <property type="match status" value="1"/>
</dbReference>
<dbReference type="PANTHER" id="PTHR45672">
    <property type="entry name" value="PROTEIN DISULFIDE-ISOMERASE C17H9.14C-RELATED"/>
    <property type="match status" value="1"/>
</dbReference>
<feature type="chain" id="PRO_5035586279" description="Thioredoxin domain-containing protein" evidence="5">
    <location>
        <begin position="22"/>
        <end position="275"/>
    </location>
</feature>
<feature type="signal peptide" evidence="5">
    <location>
        <begin position="1"/>
        <end position="21"/>
    </location>
</feature>
<dbReference type="InterPro" id="IPR013766">
    <property type="entry name" value="Thioredoxin_domain"/>
</dbReference>
<protein>
    <recommendedName>
        <fullName evidence="6">Thioredoxin domain-containing protein</fullName>
    </recommendedName>
</protein>
<dbReference type="GO" id="GO:0005783">
    <property type="term" value="C:endoplasmic reticulum"/>
    <property type="evidence" value="ECO:0007669"/>
    <property type="project" value="TreeGrafter"/>
</dbReference>
<accession>A0A6V2AEW6</accession>
<evidence type="ECO:0000256" key="2">
    <source>
        <dbReference type="ARBA" id="ARBA00022729"/>
    </source>
</evidence>
<dbReference type="PANTHER" id="PTHR45672:SF3">
    <property type="entry name" value="THIOREDOXIN DOMAIN-CONTAINING PROTEIN 5"/>
    <property type="match status" value="1"/>
</dbReference>
<dbReference type="GO" id="GO:0006457">
    <property type="term" value="P:protein folding"/>
    <property type="evidence" value="ECO:0007669"/>
    <property type="project" value="TreeGrafter"/>
</dbReference>
<organism evidence="8">
    <name type="scientific">Ditylum brightwellii</name>
    <dbReference type="NCBI Taxonomy" id="49249"/>
    <lineage>
        <taxon>Eukaryota</taxon>
        <taxon>Sar</taxon>
        <taxon>Stramenopiles</taxon>
        <taxon>Ochrophyta</taxon>
        <taxon>Bacillariophyta</taxon>
        <taxon>Mediophyceae</taxon>
        <taxon>Lithodesmiophycidae</taxon>
        <taxon>Lithodesmiales</taxon>
        <taxon>Lithodesmiaceae</taxon>
        <taxon>Ditylum</taxon>
    </lineage>
</organism>
<dbReference type="GO" id="GO:0003756">
    <property type="term" value="F:protein disulfide isomerase activity"/>
    <property type="evidence" value="ECO:0007669"/>
    <property type="project" value="TreeGrafter"/>
</dbReference>
<sequence length="275" mass="31906">MIKFSLFLLSIISFSFTSTYAGYVLTLVQDDFDVYTAGKTVFLQFYTPWCNHCKKIAEEWRKLADEYRNDENILVAAVDCEHEDSAVLCDDFGIEGYPTFKYGDPTDLREYEGDRSYRALSKFAKENLKPSCSINAIHLCSKGKKELIEKFMSMSMEDLMKIIDRVDEELEGLEDEVEDKIDGIGEKYEEIMGKYVEETTALKKETKYDVLKTLRAAKAFEEIKEMEKEIDSEDHSEDDSEDGSEDYDSEDDDSEDYDSEDYDSEDYDSEDEEEE</sequence>
<evidence type="ECO:0000256" key="1">
    <source>
        <dbReference type="ARBA" id="ARBA00006347"/>
    </source>
</evidence>
<feature type="compositionally biased region" description="Acidic residues" evidence="4">
    <location>
        <begin position="230"/>
        <end position="275"/>
    </location>
</feature>
<dbReference type="InterPro" id="IPR036249">
    <property type="entry name" value="Thioredoxin-like_sf"/>
</dbReference>
<reference evidence="8" key="1">
    <citation type="submission" date="2021-01" db="EMBL/GenBank/DDBJ databases">
        <authorList>
            <person name="Corre E."/>
            <person name="Pelletier E."/>
            <person name="Niang G."/>
            <person name="Scheremetjew M."/>
            <person name="Finn R."/>
            <person name="Kale V."/>
            <person name="Holt S."/>
            <person name="Cochrane G."/>
            <person name="Meng A."/>
            <person name="Brown T."/>
            <person name="Cohen L."/>
        </authorList>
    </citation>
    <scope>NUCLEOTIDE SEQUENCE</scope>
    <source>
        <strain evidence="8">GSO104</strain>
    </source>
</reference>
<keyword evidence="2 5" id="KW-0732">Signal</keyword>
<dbReference type="Gene3D" id="3.40.30.10">
    <property type="entry name" value="Glutaredoxin"/>
    <property type="match status" value="1"/>
</dbReference>
<dbReference type="Pfam" id="PF00085">
    <property type="entry name" value="Thioredoxin"/>
    <property type="match status" value="1"/>
</dbReference>